<evidence type="ECO:0000313" key="3">
    <source>
        <dbReference type="Proteomes" id="UP001189429"/>
    </source>
</evidence>
<proteinExistence type="predicted"/>
<gene>
    <name evidence="2" type="ORF">PCOR1329_LOCUS4430</name>
</gene>
<keyword evidence="3" id="KW-1185">Reference proteome</keyword>
<organism evidence="2 3">
    <name type="scientific">Prorocentrum cordatum</name>
    <dbReference type="NCBI Taxonomy" id="2364126"/>
    <lineage>
        <taxon>Eukaryota</taxon>
        <taxon>Sar</taxon>
        <taxon>Alveolata</taxon>
        <taxon>Dinophyceae</taxon>
        <taxon>Prorocentrales</taxon>
        <taxon>Prorocentraceae</taxon>
        <taxon>Prorocentrum</taxon>
    </lineage>
</organism>
<accession>A0ABN9PRD8</accession>
<feature type="compositionally biased region" description="Low complexity" evidence="1">
    <location>
        <begin position="51"/>
        <end position="60"/>
    </location>
</feature>
<evidence type="ECO:0000256" key="1">
    <source>
        <dbReference type="SAM" id="MobiDB-lite"/>
    </source>
</evidence>
<evidence type="ECO:0000313" key="2">
    <source>
        <dbReference type="EMBL" id="CAK0794435.1"/>
    </source>
</evidence>
<name>A0ABN9PRD8_9DINO</name>
<dbReference type="EMBL" id="CAUYUJ010001144">
    <property type="protein sequence ID" value="CAK0794435.1"/>
    <property type="molecule type" value="Genomic_DNA"/>
</dbReference>
<feature type="region of interest" description="Disordered" evidence="1">
    <location>
        <begin position="39"/>
        <end position="60"/>
    </location>
</feature>
<reference evidence="2" key="1">
    <citation type="submission" date="2023-10" db="EMBL/GenBank/DDBJ databases">
        <authorList>
            <person name="Chen Y."/>
            <person name="Shah S."/>
            <person name="Dougan E. K."/>
            <person name="Thang M."/>
            <person name="Chan C."/>
        </authorList>
    </citation>
    <scope>NUCLEOTIDE SEQUENCE [LARGE SCALE GENOMIC DNA]</scope>
</reference>
<comment type="caution">
    <text evidence="2">The sequence shown here is derived from an EMBL/GenBank/DDBJ whole genome shotgun (WGS) entry which is preliminary data.</text>
</comment>
<dbReference type="Proteomes" id="UP001189429">
    <property type="component" value="Unassembled WGS sequence"/>
</dbReference>
<sequence>MCGPYDHDRREAALETEQQQLLGGRSAGSSAVVEVATEMATESNSAVADQGSEGSAGSSAVVEVATERAAESNVAVADQGLEDPNCPQWCFIRGCPGDRAAAAPRRALRGILRRRGGGHRAGSRL</sequence>
<protein>
    <submittedName>
        <fullName evidence="2">Uncharacterized protein</fullName>
    </submittedName>
</protein>